<comment type="function">
    <text evidence="9">Catalyzes the ATP-dependent amidation of the two carboxylate groups at positions a and c of hydrogenobyrinate, using either L-glutamine or ammonia as the nitrogen source.</text>
</comment>
<dbReference type="EC" id="6.3.5.9" evidence="9"/>
<dbReference type="Pfam" id="PF07685">
    <property type="entry name" value="GATase_3"/>
    <property type="match status" value="1"/>
</dbReference>
<dbReference type="InterPro" id="IPR004484">
    <property type="entry name" value="CbiA/CobB_synth"/>
</dbReference>
<protein>
    <recommendedName>
        <fullName evidence="9">Hydrogenobyrinate a,c-diamide synthase</fullName>
        <ecNumber evidence="9">6.3.5.9</ecNumber>
    </recommendedName>
    <alternativeName>
        <fullName evidence="9">Hydrogenobyrinic acid a,c-diamide synthase</fullName>
    </alternativeName>
</protein>
<dbReference type="EMBL" id="FWFW01000009">
    <property type="protein sequence ID" value="SLN53458.1"/>
    <property type="molecule type" value="Genomic_DNA"/>
</dbReference>
<keyword evidence="13" id="KW-1185">Reference proteome</keyword>
<name>A0A1Y5T3X1_9RHOB</name>
<comment type="catalytic activity">
    <reaction evidence="9">
        <text>hydrogenobyrinate + 2 L-glutamine + 2 ATP + 2 H2O = hydrogenobyrinate a,c-diamide + 2 L-glutamate + 2 ADP + 2 phosphate + 2 H(+)</text>
        <dbReference type="Rhea" id="RHEA:12544"/>
        <dbReference type="ChEBI" id="CHEBI:15377"/>
        <dbReference type="ChEBI" id="CHEBI:15378"/>
        <dbReference type="ChEBI" id="CHEBI:29985"/>
        <dbReference type="ChEBI" id="CHEBI:30616"/>
        <dbReference type="ChEBI" id="CHEBI:43474"/>
        <dbReference type="ChEBI" id="CHEBI:58359"/>
        <dbReference type="ChEBI" id="CHEBI:77873"/>
        <dbReference type="ChEBI" id="CHEBI:77874"/>
        <dbReference type="ChEBI" id="CHEBI:456216"/>
        <dbReference type="EC" id="6.3.5.9"/>
    </reaction>
</comment>
<dbReference type="SUPFAM" id="SSF52540">
    <property type="entry name" value="P-loop containing nucleoside triphosphate hydrolases"/>
    <property type="match status" value="1"/>
</dbReference>
<dbReference type="AlphaFoldDB" id="A0A1Y5T3X1"/>
<evidence type="ECO:0000259" key="11">
    <source>
        <dbReference type="Pfam" id="PF07685"/>
    </source>
</evidence>
<feature type="domain" description="CobQ/CobB/MinD/ParA nucleotide binding" evidence="10">
    <location>
        <begin position="6"/>
        <end position="193"/>
    </location>
</feature>
<evidence type="ECO:0000313" key="12">
    <source>
        <dbReference type="EMBL" id="SLN53458.1"/>
    </source>
</evidence>
<gene>
    <name evidence="12" type="primary">cobB_2</name>
    <name evidence="9" type="synonym">cobB</name>
    <name evidence="12" type="ORF">PAM7971_02725</name>
</gene>
<evidence type="ECO:0000256" key="9">
    <source>
        <dbReference type="HAMAP-Rule" id="MF_00027"/>
    </source>
</evidence>
<evidence type="ECO:0000256" key="4">
    <source>
        <dbReference type="ARBA" id="ARBA00022598"/>
    </source>
</evidence>
<comment type="domain">
    <text evidence="9">Comprises of two domains. The C-terminal domain contains the binding site for glutamine and catalyzes the hydrolysis of this substrate to glutamate and ammonia. The N-terminal domain is anticipated to bind ATP and hydrogenobyrinate and catalyzes the ultimate synthesis of the diamide product. The ammonia produced via the glutaminase domain is probably translocated to the adjacent domain via a molecular tunnel, where it reacts with an activated intermediate.</text>
</comment>
<evidence type="ECO:0000256" key="1">
    <source>
        <dbReference type="ARBA" id="ARBA00001946"/>
    </source>
</evidence>
<evidence type="ECO:0000256" key="2">
    <source>
        <dbReference type="ARBA" id="ARBA00006205"/>
    </source>
</evidence>
<evidence type="ECO:0000256" key="8">
    <source>
        <dbReference type="ARBA" id="ARBA00022962"/>
    </source>
</evidence>
<dbReference type="InterPro" id="IPR029062">
    <property type="entry name" value="Class_I_gatase-like"/>
</dbReference>
<dbReference type="GO" id="GO:0005524">
    <property type="term" value="F:ATP binding"/>
    <property type="evidence" value="ECO:0007669"/>
    <property type="project" value="UniProtKB-UniRule"/>
</dbReference>
<dbReference type="PANTHER" id="PTHR43873:SF1">
    <property type="entry name" value="COBYRINATE A,C-DIAMIDE SYNTHASE"/>
    <property type="match status" value="1"/>
</dbReference>
<dbReference type="GO" id="GO:0009236">
    <property type="term" value="P:cobalamin biosynthetic process"/>
    <property type="evidence" value="ECO:0007669"/>
    <property type="project" value="UniProtKB-UniRule"/>
</dbReference>
<dbReference type="RefSeq" id="WP_085849840.1">
    <property type="nucleotide sequence ID" value="NZ_FNZV01000009.1"/>
</dbReference>
<comment type="similarity">
    <text evidence="9">Belongs to the CobB/CbiA family.</text>
</comment>
<evidence type="ECO:0000256" key="5">
    <source>
        <dbReference type="ARBA" id="ARBA00022741"/>
    </source>
</evidence>
<keyword evidence="8 9" id="KW-0315">Glutamine amidotransferase</keyword>
<evidence type="ECO:0000259" key="10">
    <source>
        <dbReference type="Pfam" id="PF01656"/>
    </source>
</evidence>
<dbReference type="GO" id="GO:0043802">
    <property type="term" value="F:hydrogenobyrinic acid a,c-diamide synthase (glutamine-hydrolysing) activity"/>
    <property type="evidence" value="ECO:0007669"/>
    <property type="project" value="UniProtKB-UniRule"/>
</dbReference>
<keyword evidence="6 9" id="KW-0067">ATP-binding</keyword>
<dbReference type="UniPathway" id="UPA00148">
    <property type="reaction ID" value="UER00220"/>
</dbReference>
<keyword evidence="5 9" id="KW-0547">Nucleotide-binding</keyword>
<dbReference type="PANTHER" id="PTHR43873">
    <property type="entry name" value="COBYRINATE A,C-DIAMIDE SYNTHASE"/>
    <property type="match status" value="1"/>
</dbReference>
<dbReference type="GO" id="GO:0042242">
    <property type="term" value="F:cobyrinic acid a,c-diamide synthase activity"/>
    <property type="evidence" value="ECO:0007669"/>
    <property type="project" value="InterPro"/>
</dbReference>
<dbReference type="Gene3D" id="3.40.50.300">
    <property type="entry name" value="P-loop containing nucleotide triphosphate hydrolases"/>
    <property type="match status" value="1"/>
</dbReference>
<organism evidence="12 13">
    <name type="scientific">Pacificibacter marinus</name>
    <dbReference type="NCBI Taxonomy" id="658057"/>
    <lineage>
        <taxon>Bacteria</taxon>
        <taxon>Pseudomonadati</taxon>
        <taxon>Pseudomonadota</taxon>
        <taxon>Alphaproteobacteria</taxon>
        <taxon>Rhodobacterales</taxon>
        <taxon>Roseobacteraceae</taxon>
        <taxon>Pacificibacter</taxon>
    </lineage>
</organism>
<dbReference type="CDD" id="cd05388">
    <property type="entry name" value="CobB_N"/>
    <property type="match status" value="1"/>
</dbReference>
<evidence type="ECO:0000313" key="13">
    <source>
        <dbReference type="Proteomes" id="UP000193307"/>
    </source>
</evidence>
<dbReference type="InterPro" id="IPR002586">
    <property type="entry name" value="CobQ/CobB/MinD/ParA_Nub-bd_dom"/>
</dbReference>
<dbReference type="Proteomes" id="UP000193307">
    <property type="component" value="Unassembled WGS sequence"/>
</dbReference>
<evidence type="ECO:0000256" key="6">
    <source>
        <dbReference type="ARBA" id="ARBA00022840"/>
    </source>
</evidence>
<feature type="active site" description="Nucleophile" evidence="9">
    <location>
        <position position="329"/>
    </location>
</feature>
<evidence type="ECO:0000256" key="3">
    <source>
        <dbReference type="ARBA" id="ARBA00022573"/>
    </source>
</evidence>
<comment type="similarity">
    <text evidence="2">Belongs to the CobB/CobQ family. CobQ subfamily.</text>
</comment>
<feature type="site" description="Increases nucleophilicity of active site Cys" evidence="9">
    <location>
        <position position="427"/>
    </location>
</feature>
<dbReference type="NCBIfam" id="TIGR00379">
    <property type="entry name" value="cobB"/>
    <property type="match status" value="1"/>
</dbReference>
<dbReference type="OrthoDB" id="9764035at2"/>
<reference evidence="12 13" key="1">
    <citation type="submission" date="2017-03" db="EMBL/GenBank/DDBJ databases">
        <authorList>
            <person name="Afonso C.L."/>
            <person name="Miller P.J."/>
            <person name="Scott M.A."/>
            <person name="Spackman E."/>
            <person name="Goraichik I."/>
            <person name="Dimitrov K.M."/>
            <person name="Suarez D.L."/>
            <person name="Swayne D.E."/>
        </authorList>
    </citation>
    <scope>NUCLEOTIDE SEQUENCE [LARGE SCALE GENOMIC DNA]</scope>
    <source>
        <strain evidence="12 13">CECT 7971</strain>
    </source>
</reference>
<dbReference type="PROSITE" id="PS51274">
    <property type="entry name" value="GATASE_COBBQ"/>
    <property type="match status" value="1"/>
</dbReference>
<keyword evidence="3 9" id="KW-0169">Cobalamin biosynthesis</keyword>
<keyword evidence="4 9" id="KW-0436">Ligase</keyword>
<comment type="miscellaneous">
    <text evidence="9">The a and c carboxylates of hydrogenobyrinate are activated for nucleophilic attack via formation of a phosphorylated intermediate by ATP. CobB catalyzes first the amidation of the c-carboxylate, and then that of the a-carboxylate.</text>
</comment>
<proteinExistence type="inferred from homology"/>
<dbReference type="STRING" id="658057.SAMN04488032_10935"/>
<keyword evidence="7 9" id="KW-0460">Magnesium</keyword>
<evidence type="ECO:0000256" key="7">
    <source>
        <dbReference type="ARBA" id="ARBA00022842"/>
    </source>
</evidence>
<dbReference type="Pfam" id="PF01656">
    <property type="entry name" value="CbiA"/>
    <property type="match status" value="1"/>
</dbReference>
<sequence length="432" mass="45986">MSHGLLIAAPSSGAGKTTITLGLLRALTRRGTAVRGAKSGPDYIDPRFHEAACGQPCFNLDAWAMTPDRVASLAQGRNYPQDSTLIIEGAMGLFDGAPHLDPARDGKGACADLARQLNIPVILVVDAGRMAQSIAPLVAGFIGHDPTVKIAGLILNNVGSDRHRDMLLRALKPLGVTIFGTVPRSRAIAHPDRHLGLVQARERSDLDQFLEVAADVIDAHVDVAGLMACVAKITPATFTPRTLPPAQTIAVAQDDAFAFAYPHLLQDWRDQGAEITTFSPLADQAPPPAELTYLPGGYPELHAGRLSNNHHFMQGLREAAARRAVYGECGGYMVLGDGMIDAQGQRHKMAGLLSLETSFETRKLHLGYRKVQAATGPFKGGWTAHEFHYATTLKANGTPLFTACDAMETQLAATGLINGSVAGSFMHLIDAA</sequence>
<comment type="cofactor">
    <cofactor evidence="1 9">
        <name>Mg(2+)</name>
        <dbReference type="ChEBI" id="CHEBI:18420"/>
    </cofactor>
</comment>
<dbReference type="NCBIfam" id="NF002204">
    <property type="entry name" value="PRK01077.1"/>
    <property type="match status" value="1"/>
</dbReference>
<comment type="pathway">
    <text evidence="9">Cofactor biosynthesis; adenosylcobalamin biosynthesis; cob(II)yrinate a,c-diamide from precorrin-2 (aerobic route): step 9/10.</text>
</comment>
<dbReference type="InterPro" id="IPR011698">
    <property type="entry name" value="GATase_3"/>
</dbReference>
<dbReference type="SUPFAM" id="SSF52317">
    <property type="entry name" value="Class I glutamine amidotransferase-like"/>
    <property type="match status" value="1"/>
</dbReference>
<feature type="domain" description="CobB/CobQ-like glutamine amidotransferase" evidence="11">
    <location>
        <begin position="248"/>
        <end position="429"/>
    </location>
</feature>
<accession>A0A1Y5T3X1</accession>
<dbReference type="HAMAP" id="MF_00027">
    <property type="entry name" value="CobB_CbiA"/>
    <property type="match status" value="1"/>
</dbReference>
<dbReference type="InterPro" id="IPR027417">
    <property type="entry name" value="P-loop_NTPase"/>
</dbReference>